<sequence length="256" mass="29015">MSSPTPNLRAPQPPKTGFGYFIYGAQLCFKPGIRRFVILPLLTNIMLFGGSLFYLYSNLSDWLDNWLGTLPDMLSWLSYLLLPLLGITIIATFSYFFSTVANWIAAPFNGLLAEKLEIQLTGQGPADQNLFSLIKDTPRILHREWVKLKYYLPKALGLFILLLIPALGQTLGPVLWFAFSAWMMAIQYCDYPFDNHKVTFPKMKNDLKDDKWRAYSFGGSVALCTMVPIVNLFVMPIAVCGATAMWVDRYKALNNQ</sequence>
<gene>
    <name evidence="11 12" type="primary">cysZ</name>
    <name evidence="12" type="ORF">ACGRQ9_04620</name>
</gene>
<feature type="transmembrane region" description="Helical" evidence="11">
    <location>
        <begin position="36"/>
        <end position="56"/>
    </location>
</feature>
<evidence type="ECO:0000256" key="5">
    <source>
        <dbReference type="ARBA" id="ARBA00022605"/>
    </source>
</evidence>
<name>A0ABW7IT27_9VIBR</name>
<comment type="similarity">
    <text evidence="11">Belongs to the CysZ family.</text>
</comment>
<keyword evidence="10 11" id="KW-0198">Cysteine biosynthesis</keyword>
<evidence type="ECO:0000256" key="11">
    <source>
        <dbReference type="HAMAP-Rule" id="MF_00468"/>
    </source>
</evidence>
<accession>A0ABW7IT27</accession>
<evidence type="ECO:0000256" key="2">
    <source>
        <dbReference type="ARBA" id="ARBA00022448"/>
    </source>
</evidence>
<dbReference type="InterPro" id="IPR022985">
    <property type="entry name" value="Sulfate_CysZ"/>
</dbReference>
<evidence type="ECO:0000256" key="10">
    <source>
        <dbReference type="ARBA" id="ARBA00023192"/>
    </source>
</evidence>
<evidence type="ECO:0000256" key="4">
    <source>
        <dbReference type="ARBA" id="ARBA00022519"/>
    </source>
</evidence>
<evidence type="ECO:0000256" key="7">
    <source>
        <dbReference type="ARBA" id="ARBA00022989"/>
    </source>
</evidence>
<dbReference type="NCBIfam" id="NF003433">
    <property type="entry name" value="PRK04949.1"/>
    <property type="match status" value="1"/>
</dbReference>
<proteinExistence type="inferred from homology"/>
<keyword evidence="4 11" id="KW-0997">Cell inner membrane</keyword>
<comment type="caution">
    <text evidence="12">The sequence shown here is derived from an EMBL/GenBank/DDBJ whole genome shotgun (WGS) entry which is preliminary data.</text>
</comment>
<comment type="function">
    <text evidence="11">High affinity, high specificity proton-dependent sulfate transporter, which mediates sulfate uptake. Provides the sulfur source for the cysteine synthesis pathway.</text>
</comment>
<dbReference type="PANTHER" id="PTHR37468:SF1">
    <property type="entry name" value="SULFATE TRANSPORTER CYSZ"/>
    <property type="match status" value="1"/>
</dbReference>
<evidence type="ECO:0000256" key="1">
    <source>
        <dbReference type="ARBA" id="ARBA00004141"/>
    </source>
</evidence>
<dbReference type="EMBL" id="JBIHSN010000002">
    <property type="protein sequence ID" value="MFH0264781.1"/>
    <property type="molecule type" value="Genomic_DNA"/>
</dbReference>
<keyword evidence="13" id="KW-1185">Reference proteome</keyword>
<evidence type="ECO:0000256" key="6">
    <source>
        <dbReference type="ARBA" id="ARBA00022692"/>
    </source>
</evidence>
<evidence type="ECO:0000313" key="13">
    <source>
        <dbReference type="Proteomes" id="UP001607151"/>
    </source>
</evidence>
<keyword evidence="8 11" id="KW-0764">Sulfate transport</keyword>
<keyword evidence="3 11" id="KW-1003">Cell membrane</keyword>
<feature type="transmembrane region" description="Helical" evidence="11">
    <location>
        <begin position="76"/>
        <end position="97"/>
    </location>
</feature>
<reference evidence="12 13" key="1">
    <citation type="submission" date="2024-10" db="EMBL/GenBank/DDBJ databases">
        <authorList>
            <person name="Yibar A."/>
            <person name="Saticioglu I.B."/>
            <person name="Duman M."/>
            <person name="Ajmi N."/>
            <person name="Gurler F."/>
            <person name="Ay H."/>
            <person name="Onuk E."/>
            <person name="Guler S."/>
            <person name="Romalde J.L."/>
        </authorList>
    </citation>
    <scope>NUCLEOTIDE SEQUENCE [LARGE SCALE GENOMIC DNA]</scope>
    <source>
        <strain evidence="12 13">14-MA-B</strain>
    </source>
</reference>
<comment type="subcellular location">
    <subcellularLocation>
        <location evidence="11">Cell inner membrane</location>
        <topology evidence="11">Multi-pass membrane protein</topology>
    </subcellularLocation>
    <subcellularLocation>
        <location evidence="1">Membrane</location>
        <topology evidence="1">Multi-pass membrane protein</topology>
    </subcellularLocation>
</comment>
<evidence type="ECO:0000313" key="12">
    <source>
        <dbReference type="EMBL" id="MFH0264781.1"/>
    </source>
</evidence>
<organism evidence="12 13">
    <name type="scientific">Vibrio rumoiensis</name>
    <dbReference type="NCBI Taxonomy" id="76258"/>
    <lineage>
        <taxon>Bacteria</taxon>
        <taxon>Pseudomonadati</taxon>
        <taxon>Pseudomonadota</taxon>
        <taxon>Gammaproteobacteria</taxon>
        <taxon>Vibrionales</taxon>
        <taxon>Vibrionaceae</taxon>
        <taxon>Vibrio</taxon>
    </lineage>
</organism>
<protein>
    <recommendedName>
        <fullName evidence="11">Sulfate transporter CysZ</fullName>
    </recommendedName>
</protein>
<dbReference type="InterPro" id="IPR059112">
    <property type="entry name" value="CysZ/EI24"/>
</dbReference>
<keyword evidence="2 11" id="KW-0813">Transport</keyword>
<evidence type="ECO:0000256" key="3">
    <source>
        <dbReference type="ARBA" id="ARBA00022475"/>
    </source>
</evidence>
<dbReference type="HAMAP" id="MF_00468">
    <property type="entry name" value="CysZ"/>
    <property type="match status" value="1"/>
</dbReference>
<evidence type="ECO:0000256" key="8">
    <source>
        <dbReference type="ARBA" id="ARBA00023032"/>
    </source>
</evidence>
<keyword evidence="5 11" id="KW-0028">Amino-acid biosynthesis</keyword>
<dbReference type="Pfam" id="PF07264">
    <property type="entry name" value="EI24"/>
    <property type="match status" value="1"/>
</dbReference>
<dbReference type="RefSeq" id="WP_394607340.1">
    <property type="nucleotide sequence ID" value="NZ_JBIHSJ010000001.1"/>
</dbReference>
<dbReference type="PANTHER" id="PTHR37468">
    <property type="entry name" value="SULFATE TRANSPORTER CYSZ"/>
    <property type="match status" value="1"/>
</dbReference>
<feature type="transmembrane region" description="Helical" evidence="11">
    <location>
        <begin position="150"/>
        <end position="168"/>
    </location>
</feature>
<keyword evidence="6 11" id="KW-0812">Transmembrane</keyword>
<keyword evidence="7 11" id="KW-1133">Transmembrane helix</keyword>
<dbReference type="InterPro" id="IPR050480">
    <property type="entry name" value="CysZ-like"/>
</dbReference>
<evidence type="ECO:0000256" key="9">
    <source>
        <dbReference type="ARBA" id="ARBA00023136"/>
    </source>
</evidence>
<keyword evidence="9 11" id="KW-0472">Membrane</keyword>
<feature type="transmembrane region" description="Helical" evidence="11">
    <location>
        <begin position="214"/>
        <end position="247"/>
    </location>
</feature>
<dbReference type="Proteomes" id="UP001607151">
    <property type="component" value="Unassembled WGS sequence"/>
</dbReference>